<comment type="caution">
    <text evidence="1">The sequence shown here is derived from an EMBL/GenBank/DDBJ whole genome shotgun (WGS) entry which is preliminary data.</text>
</comment>
<reference evidence="1 2" key="1">
    <citation type="submission" date="2018-10" db="EMBL/GenBank/DDBJ databases">
        <title>Draft genome sequence for the type isolate of Erwinia psidii, agent causal of bacterial blight in guava (Psidium guajava) and wilt and die-back of Eucalyptus spp.</title>
        <authorList>
            <person name="Hermenegildo P.S."/>
            <person name="Santos S.A."/>
            <person name="Guimaraes L.M.S."/>
            <person name="Vidigal P.M.P."/>
            <person name="Pereira I.C."/>
            <person name="Badel J.L."/>
            <person name="Alfenas-Zerbini P."/>
            <person name="Ferreira M.A.S.V."/>
            <person name="Alfenas A.C."/>
        </authorList>
    </citation>
    <scope>NUCLEOTIDE SEQUENCE [LARGE SCALE GENOMIC DNA]</scope>
    <source>
        <strain evidence="1 2">IBSBF 435</strain>
    </source>
</reference>
<keyword evidence="2" id="KW-1185">Reference proteome</keyword>
<protein>
    <submittedName>
        <fullName evidence="1">Uncharacterized protein</fullName>
    </submittedName>
</protein>
<dbReference type="EMBL" id="RHHM01000016">
    <property type="protein sequence ID" value="RQM36923.1"/>
    <property type="molecule type" value="Genomic_DNA"/>
</dbReference>
<gene>
    <name evidence="1" type="ORF">EB241_18370</name>
</gene>
<accession>A0A3N6SAG1</accession>
<evidence type="ECO:0000313" key="2">
    <source>
        <dbReference type="Proteomes" id="UP000279457"/>
    </source>
</evidence>
<dbReference type="RefSeq" id="WP_124234456.1">
    <property type="nucleotide sequence ID" value="NZ_RQSA01000018.1"/>
</dbReference>
<sequence length="137" mass="15493">MDFFMVRRHYRPISDSTLGGKIIKDRPHQKGIIILLTWNTLNIITERVIPNGRLHLHITKKRVAFDNIKTQGLMPAAKLSGASVAQREGTFAAEREKSIEKKAQSKLTSSVSYGIGRGYSPEQIKISTMRLMLSRLM</sequence>
<organism evidence="1 2">
    <name type="scientific">Erwinia psidii</name>
    <dbReference type="NCBI Taxonomy" id="69224"/>
    <lineage>
        <taxon>Bacteria</taxon>
        <taxon>Pseudomonadati</taxon>
        <taxon>Pseudomonadota</taxon>
        <taxon>Gammaproteobacteria</taxon>
        <taxon>Enterobacterales</taxon>
        <taxon>Erwiniaceae</taxon>
        <taxon>Erwinia</taxon>
    </lineage>
</organism>
<name>A0A3N6SAG1_9GAMM</name>
<proteinExistence type="predicted"/>
<dbReference type="AlphaFoldDB" id="A0A3N6SAG1"/>
<evidence type="ECO:0000313" key="1">
    <source>
        <dbReference type="EMBL" id="RQM36923.1"/>
    </source>
</evidence>
<dbReference type="Proteomes" id="UP000279457">
    <property type="component" value="Unassembled WGS sequence"/>
</dbReference>